<dbReference type="Proteomes" id="UP001500552">
    <property type="component" value="Unassembled WGS sequence"/>
</dbReference>
<name>A0ABP8LBW7_9BACT</name>
<reference evidence="2" key="1">
    <citation type="journal article" date="2019" name="Int. J. Syst. Evol. Microbiol.">
        <title>The Global Catalogue of Microorganisms (GCM) 10K type strain sequencing project: providing services to taxonomists for standard genome sequencing and annotation.</title>
        <authorList>
            <consortium name="The Broad Institute Genomics Platform"/>
            <consortium name="The Broad Institute Genome Sequencing Center for Infectious Disease"/>
            <person name="Wu L."/>
            <person name="Ma J."/>
        </authorList>
    </citation>
    <scope>NUCLEOTIDE SEQUENCE [LARGE SCALE GENOMIC DNA]</scope>
    <source>
        <strain evidence="2">JCM 17926</strain>
    </source>
</reference>
<evidence type="ECO:0000313" key="2">
    <source>
        <dbReference type="Proteomes" id="UP001500552"/>
    </source>
</evidence>
<dbReference type="EMBL" id="BAABHC010000003">
    <property type="protein sequence ID" value="GAA4426048.1"/>
    <property type="molecule type" value="Genomic_DNA"/>
</dbReference>
<proteinExistence type="predicted"/>
<comment type="caution">
    <text evidence="1">The sequence shown here is derived from an EMBL/GenBank/DDBJ whole genome shotgun (WGS) entry which is preliminary data.</text>
</comment>
<protein>
    <submittedName>
        <fullName evidence="1">Uncharacterized protein</fullName>
    </submittedName>
</protein>
<dbReference type="RefSeq" id="WP_345156912.1">
    <property type="nucleotide sequence ID" value="NZ_BAABHC010000003.1"/>
</dbReference>
<gene>
    <name evidence="1" type="ORF">GCM10023188_07670</name>
</gene>
<evidence type="ECO:0000313" key="1">
    <source>
        <dbReference type="EMBL" id="GAA4426048.1"/>
    </source>
</evidence>
<keyword evidence="2" id="KW-1185">Reference proteome</keyword>
<sequence>MFSAQLPAPILFHPLKHHLGYIKAYIRQNCAAPEAEIKAALQTLGGSQLDLYIGPLSPPQVAQEVLQHLQENCLLQPLTYQRYLAASGTSYQVATLSDGTNWILRWGVVAGRHVHLHPARYARHTLRVKASVLKIAIAALVAAKRRGGNTVMDTAYINGVRAAWLGLPPVKDIRLSEVLLHLIALLEDTL</sequence>
<organism evidence="1 2">
    <name type="scientific">Pontibacter saemangeumensis</name>
    <dbReference type="NCBI Taxonomy" id="1084525"/>
    <lineage>
        <taxon>Bacteria</taxon>
        <taxon>Pseudomonadati</taxon>
        <taxon>Bacteroidota</taxon>
        <taxon>Cytophagia</taxon>
        <taxon>Cytophagales</taxon>
        <taxon>Hymenobacteraceae</taxon>
        <taxon>Pontibacter</taxon>
    </lineage>
</organism>
<accession>A0ABP8LBW7</accession>